<evidence type="ECO:0000313" key="1">
    <source>
        <dbReference type="EMBL" id="CCA71725.1"/>
    </source>
</evidence>
<dbReference type="Proteomes" id="UP000007148">
    <property type="component" value="Unassembled WGS sequence"/>
</dbReference>
<dbReference type="EMBL" id="CAFZ01000132">
    <property type="protein sequence ID" value="CCA71725.1"/>
    <property type="molecule type" value="Genomic_DNA"/>
</dbReference>
<reference evidence="1" key="1">
    <citation type="journal article" date="2011" name="PLoS Pathog.">
        <title>Endophytic Life Strategies Decoded by Genome and Transcriptome Analyses of the Mutualistic Root Symbiont Piriformospora indica.</title>
        <authorList>
            <person name="Zuccaro A."/>
            <person name="Lahrmann U."/>
            <person name="Guldener U."/>
            <person name="Langen G."/>
            <person name="Pfiffi S."/>
            <person name="Biedenkopf D."/>
            <person name="Wong P."/>
            <person name="Samans B."/>
            <person name="Grimm C."/>
            <person name="Basiewicz M."/>
            <person name="Murat C."/>
            <person name="Martin F."/>
            <person name="Kogel K.H."/>
        </authorList>
    </citation>
    <scope>NUCLEOTIDE SEQUENCE [LARGE SCALE GENOMIC DNA]</scope>
    <source>
        <strain evidence="1">DSM 11827</strain>
    </source>
</reference>
<proteinExistence type="predicted"/>
<evidence type="ECO:0000313" key="2">
    <source>
        <dbReference type="Proteomes" id="UP000007148"/>
    </source>
</evidence>
<accession>G4TK82</accession>
<dbReference type="HOGENOM" id="CLU_1402936_0_0_1"/>
<dbReference type="AlphaFoldDB" id="G4TK82"/>
<sequence>MIISKTNSQKQKYRSVLELSMNSAEECRIMADTVIREFDDLIAGRSAHCKIQDFMITLVECSTHIITTVEKALDDSRIIRQKLLSIHTWLSQRNDGLEQNTRPQSGDHVIKTLEAANSRAIEWEEHLEDITRRWGEAKMRMEAVFGYIKAVQDMPNSKMRLDRIRKHYKSIRGDFCDYKADMEELQLKSKIVAI</sequence>
<protein>
    <submittedName>
        <fullName evidence="1">Uncharacterized protein</fullName>
    </submittedName>
</protein>
<keyword evidence="2" id="KW-1185">Reference proteome</keyword>
<comment type="caution">
    <text evidence="1">The sequence shown here is derived from an EMBL/GenBank/DDBJ whole genome shotgun (WGS) entry which is preliminary data.</text>
</comment>
<dbReference type="OrthoDB" id="1670580at2759"/>
<reference evidence="1" key="2">
    <citation type="submission" date="2011-05" db="EMBL/GenBank/DDBJ databases">
        <authorList>
            <person name="MIPS"/>
        </authorList>
    </citation>
    <scope>NUCLEOTIDE SEQUENCE</scope>
    <source>
        <strain evidence="1">DSM 11827</strain>
    </source>
</reference>
<dbReference type="InParanoid" id="G4TK82"/>
<organism evidence="1 2">
    <name type="scientific">Serendipita indica (strain DSM 11827)</name>
    <name type="common">Root endophyte fungus</name>
    <name type="synonym">Piriformospora indica</name>
    <dbReference type="NCBI Taxonomy" id="1109443"/>
    <lineage>
        <taxon>Eukaryota</taxon>
        <taxon>Fungi</taxon>
        <taxon>Dikarya</taxon>
        <taxon>Basidiomycota</taxon>
        <taxon>Agaricomycotina</taxon>
        <taxon>Agaricomycetes</taxon>
        <taxon>Sebacinales</taxon>
        <taxon>Serendipitaceae</taxon>
        <taxon>Serendipita</taxon>
    </lineage>
</organism>
<gene>
    <name evidence="1" type="ORF">PIIN_05660</name>
</gene>
<name>G4TK82_SERID</name>